<evidence type="ECO:0000313" key="3">
    <source>
        <dbReference type="Proteomes" id="UP001626550"/>
    </source>
</evidence>
<keyword evidence="1" id="KW-0732">Signal</keyword>
<dbReference type="AlphaFoldDB" id="A0ABD2QG97"/>
<evidence type="ECO:0000256" key="1">
    <source>
        <dbReference type="SAM" id="SignalP"/>
    </source>
</evidence>
<comment type="caution">
    <text evidence="2">The sequence shown here is derived from an EMBL/GenBank/DDBJ whole genome shotgun (WGS) entry which is preliminary data.</text>
</comment>
<feature type="chain" id="PRO_5044784623" evidence="1">
    <location>
        <begin position="21"/>
        <end position="105"/>
    </location>
</feature>
<dbReference type="EMBL" id="JBJKFK010000391">
    <property type="protein sequence ID" value="KAL3317391.1"/>
    <property type="molecule type" value="Genomic_DNA"/>
</dbReference>
<reference evidence="2 3" key="1">
    <citation type="submission" date="2024-11" db="EMBL/GenBank/DDBJ databases">
        <title>Adaptive evolution of stress response genes in parasites aligns with host niche diversity.</title>
        <authorList>
            <person name="Hahn C."/>
            <person name="Resl P."/>
        </authorList>
    </citation>
    <scope>NUCLEOTIDE SEQUENCE [LARGE SCALE GENOMIC DNA]</scope>
    <source>
        <strain evidence="2">EGGRZ-B1_66</strain>
        <tissue evidence="2">Body</tissue>
    </source>
</reference>
<dbReference type="Proteomes" id="UP001626550">
    <property type="component" value="Unassembled WGS sequence"/>
</dbReference>
<proteinExistence type="predicted"/>
<evidence type="ECO:0000313" key="2">
    <source>
        <dbReference type="EMBL" id="KAL3317391.1"/>
    </source>
</evidence>
<feature type="signal peptide" evidence="1">
    <location>
        <begin position="1"/>
        <end position="20"/>
    </location>
</feature>
<gene>
    <name evidence="2" type="ORF">Ciccas_003961</name>
</gene>
<sequence>MSHRCRPIFVLVQFASVLDQFTILINNCKNEASITNSESKINSLLKEILDFVKEMEFLSITTSMLPTIIITEFPRAESSENDQFTSIIMLLEFKFVRYYYLATTQ</sequence>
<keyword evidence="3" id="KW-1185">Reference proteome</keyword>
<accession>A0ABD2QG97</accession>
<name>A0ABD2QG97_9PLAT</name>
<organism evidence="2 3">
    <name type="scientific">Cichlidogyrus casuarinus</name>
    <dbReference type="NCBI Taxonomy" id="1844966"/>
    <lineage>
        <taxon>Eukaryota</taxon>
        <taxon>Metazoa</taxon>
        <taxon>Spiralia</taxon>
        <taxon>Lophotrochozoa</taxon>
        <taxon>Platyhelminthes</taxon>
        <taxon>Monogenea</taxon>
        <taxon>Monopisthocotylea</taxon>
        <taxon>Dactylogyridea</taxon>
        <taxon>Ancyrocephalidae</taxon>
        <taxon>Cichlidogyrus</taxon>
    </lineage>
</organism>
<protein>
    <submittedName>
        <fullName evidence="2">Uncharacterized protein</fullName>
    </submittedName>
</protein>